<dbReference type="GeneID" id="30019273"/>
<dbReference type="EMBL" id="AZHB01000005">
    <property type="protein sequence ID" value="OAA69711.1"/>
    <property type="molecule type" value="Genomic_DNA"/>
</dbReference>
<reference evidence="3 4" key="1">
    <citation type="journal article" date="2016" name="Genome Biol. Evol.">
        <title>Divergent and convergent evolution of fungal pathogenicity.</title>
        <authorList>
            <person name="Shang Y."/>
            <person name="Xiao G."/>
            <person name="Zheng P."/>
            <person name="Cen K."/>
            <person name="Zhan S."/>
            <person name="Wang C."/>
        </authorList>
    </citation>
    <scope>NUCLEOTIDE SEQUENCE [LARGE SCALE GENOMIC DNA]</scope>
    <source>
        <strain evidence="3 4">ARSEF 2679</strain>
    </source>
</reference>
<dbReference type="RefSeq" id="XP_018706315.1">
    <property type="nucleotide sequence ID" value="XM_018846587.1"/>
</dbReference>
<dbReference type="GO" id="GO:0008239">
    <property type="term" value="F:dipeptidyl-peptidase activity"/>
    <property type="evidence" value="ECO:0007669"/>
    <property type="project" value="TreeGrafter"/>
</dbReference>
<dbReference type="InterPro" id="IPR039461">
    <property type="entry name" value="Peptidase_M49"/>
</dbReference>
<dbReference type="AlphaFoldDB" id="A0A168B720"/>
<dbReference type="PANTHER" id="PTHR23422">
    <property type="entry name" value="DIPEPTIDYL PEPTIDASE III-RELATED"/>
    <property type="match status" value="1"/>
</dbReference>
<dbReference type="PANTHER" id="PTHR23422:SF11">
    <property type="entry name" value="DIPEPTIDYL PEPTIDASE 3"/>
    <property type="match status" value="1"/>
</dbReference>
<dbReference type="GO" id="GO:0005737">
    <property type="term" value="C:cytoplasm"/>
    <property type="evidence" value="ECO:0007669"/>
    <property type="project" value="TreeGrafter"/>
</dbReference>
<dbReference type="Gene3D" id="3.30.540.30">
    <property type="match status" value="1"/>
</dbReference>
<comment type="caution">
    <text evidence="3">The sequence shown here is derived from an EMBL/GenBank/DDBJ whole genome shotgun (WGS) entry which is preliminary data.</text>
</comment>
<gene>
    <name evidence="3" type="ORF">ISF_02981</name>
</gene>
<evidence type="ECO:0000313" key="4">
    <source>
        <dbReference type="Proteomes" id="UP000076744"/>
    </source>
</evidence>
<protein>
    <submittedName>
        <fullName evidence="3">Dipeptidyl peptidase III</fullName>
    </submittedName>
</protein>
<organism evidence="3 4">
    <name type="scientific">Cordyceps fumosorosea (strain ARSEF 2679)</name>
    <name type="common">Isaria fumosorosea</name>
    <dbReference type="NCBI Taxonomy" id="1081104"/>
    <lineage>
        <taxon>Eukaryota</taxon>
        <taxon>Fungi</taxon>
        <taxon>Dikarya</taxon>
        <taxon>Ascomycota</taxon>
        <taxon>Pezizomycotina</taxon>
        <taxon>Sordariomycetes</taxon>
        <taxon>Hypocreomycetidae</taxon>
        <taxon>Hypocreales</taxon>
        <taxon>Cordycipitaceae</taxon>
        <taxon>Cordyceps</taxon>
    </lineage>
</organism>
<proteinExistence type="predicted"/>
<dbReference type="GO" id="GO:0046872">
    <property type="term" value="F:metal ion binding"/>
    <property type="evidence" value="ECO:0007669"/>
    <property type="project" value="UniProtKB-KW"/>
</dbReference>
<keyword evidence="2" id="KW-0378">Hydrolase</keyword>
<keyword evidence="1" id="KW-0479">Metal-binding</keyword>
<sequence length="301" mass="32873">MDKNSIEPENTRLTKTVEGSAPILHILQASAETSSATTELPGGDHGLTVRVAPGDHAAELFKVCASLQEAAKYTSNDTQVKILSEYVESFTTGSIDAYRKSQKTWATDLSPRVESIFGFVEPDIRETCGLEDEASIPDFIYYVYLTIGTKGIDALASFNAEDQSWGDQHARGSFAILRHLLEDGGCTIAVDHSEGNLHVRVDCSKILSHGKPSLGRLLLRLHVWRCAADSEACREFYGRLSAVDGPFEAWRQAAIAAWSNESSSLVQLEPGSKIVQPNTILEGDGRVVLKLYDASDEDIIQ</sequence>
<evidence type="ECO:0000256" key="2">
    <source>
        <dbReference type="ARBA" id="ARBA00022801"/>
    </source>
</evidence>
<evidence type="ECO:0000313" key="3">
    <source>
        <dbReference type="EMBL" id="OAA69711.1"/>
    </source>
</evidence>
<evidence type="ECO:0000256" key="1">
    <source>
        <dbReference type="ARBA" id="ARBA00022723"/>
    </source>
</evidence>
<dbReference type="Pfam" id="PF03571">
    <property type="entry name" value="Peptidase_M49"/>
    <property type="match status" value="1"/>
</dbReference>
<dbReference type="OrthoDB" id="4694525at2759"/>
<name>A0A168B720_CORFA</name>
<keyword evidence="4" id="KW-1185">Reference proteome</keyword>
<dbReference type="Proteomes" id="UP000076744">
    <property type="component" value="Unassembled WGS sequence"/>
</dbReference>
<accession>A0A168B720</accession>